<name>A0A8T0ARF8_SILME</name>
<proteinExistence type="predicted"/>
<dbReference type="Proteomes" id="UP000606274">
    <property type="component" value="Unassembled WGS sequence"/>
</dbReference>
<evidence type="ECO:0000313" key="2">
    <source>
        <dbReference type="EMBL" id="KAF7693481.1"/>
    </source>
</evidence>
<keyword evidence="1" id="KW-0812">Transmembrane</keyword>
<feature type="transmembrane region" description="Helical" evidence="1">
    <location>
        <begin position="42"/>
        <end position="61"/>
    </location>
</feature>
<evidence type="ECO:0000313" key="3">
    <source>
        <dbReference type="Proteomes" id="UP000606274"/>
    </source>
</evidence>
<keyword evidence="1" id="KW-1133">Transmembrane helix</keyword>
<keyword evidence="1" id="KW-0472">Membrane</keyword>
<organism evidence="2 3">
    <name type="scientific">Silurus meridionalis</name>
    <name type="common">Southern catfish</name>
    <name type="synonym">Silurus soldatovi meridionalis</name>
    <dbReference type="NCBI Taxonomy" id="175797"/>
    <lineage>
        <taxon>Eukaryota</taxon>
        <taxon>Metazoa</taxon>
        <taxon>Chordata</taxon>
        <taxon>Craniata</taxon>
        <taxon>Vertebrata</taxon>
        <taxon>Euteleostomi</taxon>
        <taxon>Actinopterygii</taxon>
        <taxon>Neopterygii</taxon>
        <taxon>Teleostei</taxon>
        <taxon>Ostariophysi</taxon>
        <taxon>Siluriformes</taxon>
        <taxon>Siluridae</taxon>
        <taxon>Silurus</taxon>
    </lineage>
</organism>
<dbReference type="EMBL" id="JABFDY010000019">
    <property type="protein sequence ID" value="KAF7693481.1"/>
    <property type="molecule type" value="Genomic_DNA"/>
</dbReference>
<dbReference type="AlphaFoldDB" id="A0A8T0ARF8"/>
<gene>
    <name evidence="2" type="ORF">HF521_008797</name>
</gene>
<reference evidence="2" key="1">
    <citation type="submission" date="2020-08" db="EMBL/GenBank/DDBJ databases">
        <title>Chromosome-level assembly of Southern catfish (Silurus meridionalis) provides insights into visual adaptation to the nocturnal and benthic lifestyles.</title>
        <authorList>
            <person name="Zhang Y."/>
            <person name="Wang D."/>
            <person name="Peng Z."/>
        </authorList>
    </citation>
    <scope>NUCLEOTIDE SEQUENCE</scope>
    <source>
        <strain evidence="2">SWU-2019-XX</strain>
        <tissue evidence="2">Muscle</tissue>
    </source>
</reference>
<accession>A0A8T0ARF8</accession>
<comment type="caution">
    <text evidence="2">The sequence shown here is derived from an EMBL/GenBank/DDBJ whole genome shotgun (WGS) entry which is preliminary data.</text>
</comment>
<sequence>MDINNMLDFYRHYKFYHFFSICFGLGCGMCSYRPFYPLVMPILLTVFCMVVFEAMGCCFGLPPHTKRCKGPPFHWRDALWGLVFALPEIQLQLRLDRAACHTPSAEDLGSVHKRNEGELGGGRTSDCISKRLPHTHGLTVILIHKILEVALTLTLLPSMHCIIMT</sequence>
<feature type="transmembrane region" description="Helical" evidence="1">
    <location>
        <begin position="15"/>
        <end position="36"/>
    </location>
</feature>
<evidence type="ECO:0000256" key="1">
    <source>
        <dbReference type="SAM" id="Phobius"/>
    </source>
</evidence>
<protein>
    <submittedName>
        <fullName evidence="2">Uncharacterized protein</fullName>
    </submittedName>
</protein>
<keyword evidence="3" id="KW-1185">Reference proteome</keyword>